<feature type="transmembrane region" description="Helical" evidence="11">
    <location>
        <begin position="483"/>
        <end position="508"/>
    </location>
</feature>
<feature type="transmembrane region" description="Helical" evidence="11">
    <location>
        <begin position="171"/>
        <end position="192"/>
    </location>
</feature>
<feature type="transmembrane region" description="Helical" evidence="11">
    <location>
        <begin position="120"/>
        <end position="142"/>
    </location>
</feature>
<keyword evidence="7 11" id="KW-1133">Transmembrane helix</keyword>
<gene>
    <name evidence="13" type="ORF">LITE_LOCUS24508</name>
</gene>
<keyword evidence="3" id="KW-0813">Transport</keyword>
<feature type="non-terminal residue" evidence="13">
    <location>
        <position position="1"/>
    </location>
</feature>
<feature type="transmembrane region" description="Helical" evidence="11">
    <location>
        <begin position="243"/>
        <end position="263"/>
    </location>
</feature>
<keyword evidence="5" id="KW-0769">Symport</keyword>
<evidence type="ECO:0000256" key="8">
    <source>
        <dbReference type="ARBA" id="ARBA00023136"/>
    </source>
</evidence>
<evidence type="ECO:0000256" key="7">
    <source>
        <dbReference type="ARBA" id="ARBA00022989"/>
    </source>
</evidence>
<dbReference type="EMBL" id="CAMGYJ010000006">
    <property type="protein sequence ID" value="CAI0434975.1"/>
    <property type="molecule type" value="Genomic_DNA"/>
</dbReference>
<feature type="transmembrane region" description="Helical" evidence="11">
    <location>
        <begin position="449"/>
        <end position="471"/>
    </location>
</feature>
<evidence type="ECO:0000313" key="13">
    <source>
        <dbReference type="EMBL" id="CAI0434975.1"/>
    </source>
</evidence>
<proteinExistence type="inferred from homology"/>
<evidence type="ECO:0000256" key="2">
    <source>
        <dbReference type="ARBA" id="ARBA00005590"/>
    </source>
</evidence>
<keyword evidence="8 11" id="KW-0472">Membrane</keyword>
<comment type="caution">
    <text evidence="13">The sequence shown here is derived from an EMBL/GenBank/DDBJ whole genome shotgun (WGS) entry which is preliminary data.</text>
</comment>
<evidence type="ECO:0000313" key="14">
    <source>
        <dbReference type="Proteomes" id="UP001154282"/>
    </source>
</evidence>
<feature type="transmembrane region" description="Helical" evidence="11">
    <location>
        <begin position="332"/>
        <end position="352"/>
    </location>
</feature>
<protein>
    <recommendedName>
        <fullName evidence="12">Amino acid transporter transmembrane domain-containing protein</fullName>
    </recommendedName>
</protein>
<keyword evidence="14" id="KW-1185">Reference proteome</keyword>
<feature type="transmembrane region" description="Helical" evidence="11">
    <location>
        <begin position="380"/>
        <end position="402"/>
    </location>
</feature>
<evidence type="ECO:0000256" key="1">
    <source>
        <dbReference type="ARBA" id="ARBA00004127"/>
    </source>
</evidence>
<dbReference type="GO" id="GO:0012505">
    <property type="term" value="C:endomembrane system"/>
    <property type="evidence" value="ECO:0007669"/>
    <property type="project" value="UniProtKB-SubCell"/>
</dbReference>
<feature type="transmembrane region" description="Helical" evidence="11">
    <location>
        <begin position="92"/>
        <end position="114"/>
    </location>
</feature>
<comment type="function">
    <text evidence="10">Carrier protein involved in proton-driven auxin influx. Mediates the formation of auxin gradient from developing leaves (site of auxin biosynthesis) to tips by contributing to the loading of auxin in vascular tissues and facilitating acropetal (base to tip) auxin transport within inner tissues of the root apex, and basipetal (tip to base) auxin transport within outer tissues of the root apex. May be involved in lateral roots and nodules formation.</text>
</comment>
<keyword evidence="6" id="KW-0029">Amino-acid transport</keyword>
<accession>A0AAV0LKV0</accession>
<feature type="transmembrane region" description="Helical" evidence="11">
    <location>
        <begin position="423"/>
        <end position="443"/>
    </location>
</feature>
<dbReference type="AlphaFoldDB" id="A0AAV0LKV0"/>
<keyword evidence="4 11" id="KW-0812">Transmembrane</keyword>
<dbReference type="InterPro" id="IPR013057">
    <property type="entry name" value="AA_transpt_TM"/>
</dbReference>
<comment type="similarity">
    <text evidence="2">Belongs to the amino acid/polyamine transporter 2 family. Amino acid/auxin permease (AAAP) (TC 2.A.18.1) subfamily.</text>
</comment>
<dbReference type="PANTHER" id="PTHR48017">
    <property type="entry name" value="OS05G0424000 PROTEIN-RELATED"/>
    <property type="match status" value="1"/>
</dbReference>
<evidence type="ECO:0000256" key="10">
    <source>
        <dbReference type="ARBA" id="ARBA00045588"/>
    </source>
</evidence>
<comment type="subcellular location">
    <subcellularLocation>
        <location evidence="1">Endomembrane system</location>
        <topology evidence="1">Multi-pass membrane protein</topology>
    </subcellularLocation>
</comment>
<evidence type="ECO:0000259" key="12">
    <source>
        <dbReference type="Pfam" id="PF01490"/>
    </source>
</evidence>
<dbReference type="GO" id="GO:0015293">
    <property type="term" value="F:symporter activity"/>
    <property type="evidence" value="ECO:0007669"/>
    <property type="project" value="UniProtKB-KW"/>
</dbReference>
<keyword evidence="9" id="KW-0927">Auxin signaling pathway</keyword>
<organism evidence="13 14">
    <name type="scientific">Linum tenue</name>
    <dbReference type="NCBI Taxonomy" id="586396"/>
    <lineage>
        <taxon>Eukaryota</taxon>
        <taxon>Viridiplantae</taxon>
        <taxon>Streptophyta</taxon>
        <taxon>Embryophyta</taxon>
        <taxon>Tracheophyta</taxon>
        <taxon>Spermatophyta</taxon>
        <taxon>Magnoliopsida</taxon>
        <taxon>eudicotyledons</taxon>
        <taxon>Gunneridae</taxon>
        <taxon>Pentapetalae</taxon>
        <taxon>rosids</taxon>
        <taxon>fabids</taxon>
        <taxon>Malpighiales</taxon>
        <taxon>Linaceae</taxon>
        <taxon>Linum</taxon>
    </lineage>
</organism>
<evidence type="ECO:0000256" key="3">
    <source>
        <dbReference type="ARBA" id="ARBA00022448"/>
    </source>
</evidence>
<sequence>LLNKTKNHPSYKYYSQLSSRPTAKLQNYNFHSTSRNMGDEVALEMNTISSKSPIASVISNVQSFYTLEAAAGNKLAAQEPWLPITESRDGNAFYAAFHALSSGLGFQALLLPLAFSSLGWTWGISCLCVVFVWQLYTMWLLIQLHESESGARYSRYLGLSMAAFGEKFGKLLALFPVMYLSGGTCVTLIMIGGGAMRTFFHIICNIVGVGSLTTIEWYMVFTFTAVLLALFLPNLNSVARVSLVGAITAVSYCTLIWAATVVQGRVAIDDHHHVAVSRGSDGVIDRICGVLNGVGIVALAFRGHNLVLEIQGTMPSSAKTPSREPMWRGVQIAYLIIGLCLFPLAIAGYWAYGDLVSTIKGTGAMLQALYKYHGRDTSKLILGSASLLVVINCVSSFQIYAMPTFDNLELRYTSKMNKPCPQWLRSALRLLFGCLTCFIAVALPFLPSLAGLIGGIALPLTLAYPCFMWIVMKKPGRYSRSWCLNWILGVSGMVLSVLVVTAAIWIIVTKGIGVHFFKP</sequence>
<feature type="transmembrane region" description="Helical" evidence="11">
    <location>
        <begin position="283"/>
        <end position="301"/>
    </location>
</feature>
<evidence type="ECO:0000256" key="5">
    <source>
        <dbReference type="ARBA" id="ARBA00022847"/>
    </source>
</evidence>
<feature type="transmembrane region" description="Helical" evidence="11">
    <location>
        <begin position="198"/>
        <end position="231"/>
    </location>
</feature>
<dbReference type="GO" id="GO:0009734">
    <property type="term" value="P:auxin-activated signaling pathway"/>
    <property type="evidence" value="ECO:0007669"/>
    <property type="project" value="UniProtKB-KW"/>
</dbReference>
<evidence type="ECO:0000256" key="11">
    <source>
        <dbReference type="SAM" id="Phobius"/>
    </source>
</evidence>
<feature type="domain" description="Amino acid transporter transmembrane" evidence="12">
    <location>
        <begin position="90"/>
        <end position="507"/>
    </location>
</feature>
<dbReference type="GO" id="GO:0006865">
    <property type="term" value="P:amino acid transport"/>
    <property type="evidence" value="ECO:0007669"/>
    <property type="project" value="UniProtKB-KW"/>
</dbReference>
<evidence type="ECO:0000256" key="4">
    <source>
        <dbReference type="ARBA" id="ARBA00022692"/>
    </source>
</evidence>
<name>A0AAV0LKV0_9ROSI</name>
<evidence type="ECO:0000256" key="9">
    <source>
        <dbReference type="ARBA" id="ARBA00023294"/>
    </source>
</evidence>
<evidence type="ECO:0000256" key="6">
    <source>
        <dbReference type="ARBA" id="ARBA00022970"/>
    </source>
</evidence>
<dbReference type="Pfam" id="PF01490">
    <property type="entry name" value="Aa_trans"/>
    <property type="match status" value="1"/>
</dbReference>
<reference evidence="13" key="1">
    <citation type="submission" date="2022-08" db="EMBL/GenBank/DDBJ databases">
        <authorList>
            <person name="Gutierrez-Valencia J."/>
        </authorList>
    </citation>
    <scope>NUCLEOTIDE SEQUENCE</scope>
</reference>
<dbReference type="Proteomes" id="UP001154282">
    <property type="component" value="Unassembled WGS sequence"/>
</dbReference>